<protein>
    <submittedName>
        <fullName evidence="3">Uncharacterized protein</fullName>
    </submittedName>
</protein>
<feature type="chain" id="PRO_5043482112" evidence="2">
    <location>
        <begin position="26"/>
        <end position="75"/>
    </location>
</feature>
<feature type="region of interest" description="Disordered" evidence="1">
    <location>
        <begin position="43"/>
        <end position="75"/>
    </location>
</feature>
<dbReference type="EMBL" id="CP159872">
    <property type="protein sequence ID" value="XCM77476.1"/>
    <property type="molecule type" value="Genomic_DNA"/>
</dbReference>
<accession>A0AAU8JR07</accession>
<dbReference type="PROSITE" id="PS51257">
    <property type="entry name" value="PROKAR_LIPOPROTEIN"/>
    <property type="match status" value="1"/>
</dbReference>
<evidence type="ECO:0000313" key="3">
    <source>
        <dbReference type="EMBL" id="XCM77476.1"/>
    </source>
</evidence>
<name>A0AAU8JR07_9ACTN</name>
<proteinExistence type="predicted"/>
<sequence>MKRTLALAAGLGSVLAVAWPAPVMAQNFTTSCVNISSKAHPKGHGHWGFTPGARTSNDCSTNTPALNIDTQGGGG</sequence>
<feature type="compositionally biased region" description="Polar residues" evidence="1">
    <location>
        <begin position="53"/>
        <end position="75"/>
    </location>
</feature>
<dbReference type="KEGG" id="kcm:ABWK59_00150"/>
<reference evidence="3" key="1">
    <citation type="submission" date="2024-06" db="EMBL/GenBank/DDBJ databases">
        <title>The genome sequences of Kitasatospora sp. strain HUAS MG31.</title>
        <authorList>
            <person name="Mo P."/>
        </authorList>
    </citation>
    <scope>NUCLEOTIDE SEQUENCE</scope>
    <source>
        <strain evidence="3">HUAS MG31</strain>
    </source>
</reference>
<organism evidence="3">
    <name type="scientific">Kitasatospora camelliae</name>
    <dbReference type="NCBI Taxonomy" id="3156397"/>
    <lineage>
        <taxon>Bacteria</taxon>
        <taxon>Bacillati</taxon>
        <taxon>Actinomycetota</taxon>
        <taxon>Actinomycetes</taxon>
        <taxon>Kitasatosporales</taxon>
        <taxon>Streptomycetaceae</taxon>
        <taxon>Kitasatospora</taxon>
    </lineage>
</organism>
<dbReference type="RefSeq" id="WP_354637093.1">
    <property type="nucleotide sequence ID" value="NZ_CP159872.1"/>
</dbReference>
<evidence type="ECO:0000256" key="2">
    <source>
        <dbReference type="SAM" id="SignalP"/>
    </source>
</evidence>
<dbReference type="AlphaFoldDB" id="A0AAU8JR07"/>
<evidence type="ECO:0000256" key="1">
    <source>
        <dbReference type="SAM" id="MobiDB-lite"/>
    </source>
</evidence>
<feature type="signal peptide" evidence="2">
    <location>
        <begin position="1"/>
        <end position="25"/>
    </location>
</feature>
<keyword evidence="2" id="KW-0732">Signal</keyword>
<gene>
    <name evidence="3" type="ORF">ABWK59_00150</name>
</gene>